<dbReference type="GO" id="GO:0005829">
    <property type="term" value="C:cytosol"/>
    <property type="evidence" value="ECO:0007669"/>
    <property type="project" value="TreeGrafter"/>
</dbReference>
<dbReference type="Pfam" id="PF12625">
    <property type="entry name" value="Arabinose_bd"/>
    <property type="match status" value="1"/>
</dbReference>
<proteinExistence type="predicted"/>
<dbReference type="KEGG" id="care:LT85_4226"/>
<keyword evidence="2" id="KW-0238">DNA-binding</keyword>
<dbReference type="SUPFAM" id="SSF46689">
    <property type="entry name" value="Homeodomain-like"/>
    <property type="match status" value="1"/>
</dbReference>
<evidence type="ECO:0000313" key="6">
    <source>
        <dbReference type="Proteomes" id="UP000030302"/>
    </source>
</evidence>
<dbReference type="GO" id="GO:0000976">
    <property type="term" value="F:transcription cis-regulatory region binding"/>
    <property type="evidence" value="ECO:0007669"/>
    <property type="project" value="TreeGrafter"/>
</dbReference>
<keyword evidence="6" id="KW-1185">Reference proteome</keyword>
<gene>
    <name evidence="5" type="ORF">LT85_4226</name>
</gene>
<keyword evidence="1" id="KW-0805">Transcription regulation</keyword>
<reference evidence="6" key="1">
    <citation type="journal article" date="2014" name="Soil Biol. Biochem.">
        <title>Structure and function of bacterial communities in ageing soils: Insights from the Mendocino ecological staircase.</title>
        <authorList>
            <person name="Uroz S."/>
            <person name="Tech J.J."/>
            <person name="Sawaya N.A."/>
            <person name="Frey-Klett P."/>
            <person name="Leveau J.H.J."/>
        </authorList>
    </citation>
    <scope>NUCLEOTIDE SEQUENCE [LARGE SCALE GENOMIC DNA]</scope>
    <source>
        <strain evidence="6">Cal35</strain>
    </source>
</reference>
<protein>
    <submittedName>
        <fullName evidence="5">Transcriptional regulator</fullName>
    </submittedName>
</protein>
<evidence type="ECO:0000313" key="5">
    <source>
        <dbReference type="EMBL" id="AIY43384.1"/>
    </source>
</evidence>
<evidence type="ECO:0000259" key="4">
    <source>
        <dbReference type="PROSITE" id="PS01124"/>
    </source>
</evidence>
<dbReference type="GO" id="GO:0003700">
    <property type="term" value="F:DNA-binding transcription factor activity"/>
    <property type="evidence" value="ECO:0007669"/>
    <property type="project" value="InterPro"/>
</dbReference>
<dbReference type="PANTHER" id="PTHR47894">
    <property type="entry name" value="HTH-TYPE TRANSCRIPTIONAL REGULATOR GADX"/>
    <property type="match status" value="1"/>
</dbReference>
<dbReference type="PANTHER" id="PTHR47894:SF1">
    <property type="entry name" value="HTH-TYPE TRANSCRIPTIONAL REGULATOR VQSM"/>
    <property type="match status" value="1"/>
</dbReference>
<dbReference type="STRING" id="279058.LT85_4226"/>
<dbReference type="SMART" id="SM00342">
    <property type="entry name" value="HTH_ARAC"/>
    <property type="match status" value="1"/>
</dbReference>
<dbReference type="Gene3D" id="1.10.10.60">
    <property type="entry name" value="Homeodomain-like"/>
    <property type="match status" value="1"/>
</dbReference>
<accession>A0A0A1FIC2</accession>
<dbReference type="OrthoDB" id="6506763at2"/>
<dbReference type="PROSITE" id="PS01124">
    <property type="entry name" value="HTH_ARAC_FAMILY_2"/>
    <property type="match status" value="1"/>
</dbReference>
<sequence>MEPTVTSSRESSVRTFANGYVSSAYVRALFEYLKTEGVDASALLGIAEPESVDHILLRFPMQRWVSFLRSAAAHLGDPLLGLKLGQTIRASDFGVLGYIFASSPNLRTTFLRLQEYERLLHEVDGRPVQNIVDGTDLIIKWSGESSHDHGRLSHEFGLAALCKISRDIANVAPLAKEICFVNSEPLDTKPFTDFFGCDVLFNQPATALRIPIRNLRAPLCQPDPTLIHILEKQAEEFLAQLPKESEFVMHVRRCIANLLHGGEPALEQVASTLSIAPRTLRRRLQEYETTFRELLDDIRKHMAEQYLRDPNLQLTDVAQLLGYSEQSAFQRAFLRWTGTTPKTFQRKT</sequence>
<dbReference type="HOGENOM" id="CLU_047522_1_3_4"/>
<dbReference type="AlphaFoldDB" id="A0A0A1FIC2"/>
<feature type="domain" description="HTH araC/xylS-type" evidence="4">
    <location>
        <begin position="249"/>
        <end position="347"/>
    </location>
</feature>
<dbReference type="InterPro" id="IPR032687">
    <property type="entry name" value="AraC-type_N"/>
</dbReference>
<dbReference type="InterPro" id="IPR009057">
    <property type="entry name" value="Homeodomain-like_sf"/>
</dbReference>
<evidence type="ECO:0000256" key="2">
    <source>
        <dbReference type="ARBA" id="ARBA00023125"/>
    </source>
</evidence>
<keyword evidence="3" id="KW-0804">Transcription</keyword>
<dbReference type="InterPro" id="IPR018060">
    <property type="entry name" value="HTH_AraC"/>
</dbReference>
<dbReference type="Pfam" id="PF12833">
    <property type="entry name" value="HTH_18"/>
    <property type="match status" value="1"/>
</dbReference>
<dbReference type="Proteomes" id="UP000030302">
    <property type="component" value="Chromosome"/>
</dbReference>
<name>A0A0A1FIC2_9BURK</name>
<dbReference type="EMBL" id="CP009962">
    <property type="protein sequence ID" value="AIY43384.1"/>
    <property type="molecule type" value="Genomic_DNA"/>
</dbReference>
<organism evidence="5 6">
    <name type="scientific">Collimonas arenae</name>
    <dbReference type="NCBI Taxonomy" id="279058"/>
    <lineage>
        <taxon>Bacteria</taxon>
        <taxon>Pseudomonadati</taxon>
        <taxon>Pseudomonadota</taxon>
        <taxon>Betaproteobacteria</taxon>
        <taxon>Burkholderiales</taxon>
        <taxon>Oxalobacteraceae</taxon>
        <taxon>Collimonas</taxon>
    </lineage>
</organism>
<evidence type="ECO:0000256" key="3">
    <source>
        <dbReference type="ARBA" id="ARBA00023163"/>
    </source>
</evidence>
<evidence type="ECO:0000256" key="1">
    <source>
        <dbReference type="ARBA" id="ARBA00023015"/>
    </source>
</evidence>